<dbReference type="InterPro" id="IPR029058">
    <property type="entry name" value="AB_hydrolase_fold"/>
</dbReference>
<evidence type="ECO:0000313" key="2">
    <source>
        <dbReference type="EMBL" id="BAK36310.1"/>
    </source>
</evidence>
<sequence>MSVTTSGAEPVRTSLLAGLPVQERAVGAAGIDTAVLSGGDGPPMVLLHGPGEFAGIWSPVLNELVHSYLVIAPDLPGHGASAAPTAGMTRGWVNRWLDELISATCAEPPVLVGRVVGGAIGAAYAAAHPDRLSQLVLVDTIGLETFDPEPRFGLAMHRFLANPSMATYERFMDFCAFDLDTAKSRLGHRWSSYAKYAVDRAEDPGVQSAIGGMIGLYAPPMAPDLLATITVPTSMIWGREDAATTLAVAERASARYGWPLHVIDGAGDDPALDRPAEFIGTLLEAIGRGDGHDGH</sequence>
<dbReference type="RefSeq" id="WP_013864173.1">
    <property type="nucleotide sequence ID" value="NC_015635.1"/>
</dbReference>
<dbReference type="AlphaFoldDB" id="F5XM53"/>
<dbReference type="Pfam" id="PF00561">
    <property type="entry name" value="Abhydrolase_1"/>
    <property type="match status" value="1"/>
</dbReference>
<feature type="domain" description="AB hydrolase-1" evidence="1">
    <location>
        <begin position="42"/>
        <end position="253"/>
    </location>
</feature>
<gene>
    <name evidence="2" type="ordered locus">MLP_32960</name>
</gene>
<dbReference type="PANTHER" id="PTHR46438:SF2">
    <property type="entry name" value="ALPHA_BETA-HYDROLASES SUPERFAMILY PROTEIN"/>
    <property type="match status" value="1"/>
</dbReference>
<dbReference type="Gene3D" id="3.40.50.1820">
    <property type="entry name" value="alpha/beta hydrolase"/>
    <property type="match status" value="1"/>
</dbReference>
<protein>
    <recommendedName>
        <fullName evidence="1">AB hydrolase-1 domain-containing protein</fullName>
    </recommendedName>
</protein>
<dbReference type="EMBL" id="AP012204">
    <property type="protein sequence ID" value="BAK36310.1"/>
    <property type="molecule type" value="Genomic_DNA"/>
</dbReference>
<evidence type="ECO:0000313" key="3">
    <source>
        <dbReference type="Proteomes" id="UP000007947"/>
    </source>
</evidence>
<proteinExistence type="predicted"/>
<reference evidence="2 3" key="1">
    <citation type="submission" date="2011-05" db="EMBL/GenBank/DDBJ databases">
        <title>Whole genome sequence of Microlunatus phosphovorus NM-1.</title>
        <authorList>
            <person name="Hosoyama A."/>
            <person name="Sasaki K."/>
            <person name="Harada T."/>
            <person name="Igarashi R."/>
            <person name="Kawakoshi A."/>
            <person name="Sasagawa M."/>
            <person name="Fukada J."/>
            <person name="Nakamura S."/>
            <person name="Katano Y."/>
            <person name="Hanada S."/>
            <person name="Kamagata Y."/>
            <person name="Nakamura N."/>
            <person name="Yamazaki S."/>
            <person name="Fujita N."/>
        </authorList>
    </citation>
    <scope>NUCLEOTIDE SEQUENCE [LARGE SCALE GENOMIC DNA]</scope>
    <source>
        <strain evidence="3">ATCC 700054 / DSM 10555 / JCM 9379 / NBRC 101784 / NCIMB 13414 / VKM Ac-1990 / NM-1</strain>
    </source>
</reference>
<dbReference type="Proteomes" id="UP000007947">
    <property type="component" value="Chromosome"/>
</dbReference>
<dbReference type="InterPro" id="IPR000639">
    <property type="entry name" value="Epox_hydrolase-like"/>
</dbReference>
<evidence type="ECO:0000259" key="1">
    <source>
        <dbReference type="Pfam" id="PF00561"/>
    </source>
</evidence>
<dbReference type="STRING" id="1032480.MLP_32960"/>
<name>F5XM53_MICPN</name>
<dbReference type="InterPro" id="IPR000073">
    <property type="entry name" value="AB_hydrolase_1"/>
</dbReference>
<keyword evidence="3" id="KW-1185">Reference proteome</keyword>
<dbReference type="KEGG" id="mph:MLP_32960"/>
<dbReference type="GO" id="GO:0003824">
    <property type="term" value="F:catalytic activity"/>
    <property type="evidence" value="ECO:0007669"/>
    <property type="project" value="InterPro"/>
</dbReference>
<dbReference type="OrthoDB" id="5495375at2"/>
<dbReference type="PRINTS" id="PR00111">
    <property type="entry name" value="ABHYDROLASE"/>
</dbReference>
<dbReference type="HOGENOM" id="CLU_020336_13_2_11"/>
<dbReference type="eggNOG" id="COG2267">
    <property type="taxonomic scope" value="Bacteria"/>
</dbReference>
<accession>F5XM53</accession>
<dbReference type="PRINTS" id="PR00412">
    <property type="entry name" value="EPOXHYDRLASE"/>
</dbReference>
<dbReference type="PANTHER" id="PTHR46438">
    <property type="entry name" value="ALPHA/BETA-HYDROLASES SUPERFAMILY PROTEIN"/>
    <property type="match status" value="1"/>
</dbReference>
<organism evidence="2 3">
    <name type="scientific">Microlunatus phosphovorus (strain ATCC 700054 / DSM 10555 / JCM 9379 / NBRC 101784 / NCIMB 13414 / VKM Ac-1990 / NM-1)</name>
    <dbReference type="NCBI Taxonomy" id="1032480"/>
    <lineage>
        <taxon>Bacteria</taxon>
        <taxon>Bacillati</taxon>
        <taxon>Actinomycetota</taxon>
        <taxon>Actinomycetes</taxon>
        <taxon>Propionibacteriales</taxon>
        <taxon>Propionibacteriaceae</taxon>
        <taxon>Microlunatus</taxon>
    </lineage>
</organism>
<dbReference type="SUPFAM" id="SSF53474">
    <property type="entry name" value="alpha/beta-Hydrolases"/>
    <property type="match status" value="1"/>
</dbReference>